<evidence type="ECO:0000256" key="2">
    <source>
        <dbReference type="ARBA" id="ARBA00033753"/>
    </source>
</evidence>
<gene>
    <name evidence="4" type="ordered locus">Metfor_2816</name>
</gene>
<dbReference type="PANTHER" id="PTHR12818:SF0">
    <property type="entry name" value="TRNA (ADENINE(37)-N6)-METHYLTRANSFERASE"/>
    <property type="match status" value="1"/>
</dbReference>
<keyword evidence="4" id="KW-0489">Methyltransferase</keyword>
<dbReference type="InterPro" id="IPR036413">
    <property type="entry name" value="YaeB-like_sf"/>
</dbReference>
<dbReference type="HOGENOM" id="CLU_013458_2_0_2"/>
<reference evidence="4 5" key="2">
    <citation type="journal article" date="2014" name="Genome Announc.">
        <title>Complete Genome Sequence of Methanoregula formicica SMSPT, a Mesophilic Hydrogenotrophic Methanogen Isolated from a Methanogenic Upflow Anaerobic Sludge Blanket Reactor.</title>
        <authorList>
            <person name="Yamamoto K."/>
            <person name="Tamaki H."/>
            <person name="Cadillo-Quiroz H."/>
            <person name="Imachi H."/>
            <person name="Kyrpides N."/>
            <person name="Woyke T."/>
            <person name="Goodwin L."/>
            <person name="Zinder S.H."/>
            <person name="Kamagata Y."/>
            <person name="Liu W.T."/>
        </authorList>
    </citation>
    <scope>NUCLEOTIDE SEQUENCE [LARGE SCALE GENOMIC DNA]</scope>
    <source>
        <strain evidence="5">DSM 22288 / NBRC 105244 / SMSP</strain>
    </source>
</reference>
<dbReference type="CDD" id="cd09281">
    <property type="entry name" value="UPF0066"/>
    <property type="match status" value="1"/>
</dbReference>
<dbReference type="SUPFAM" id="SSF118196">
    <property type="entry name" value="YaeB-like"/>
    <property type="match status" value="1"/>
</dbReference>
<dbReference type="PROSITE" id="PS01318">
    <property type="entry name" value="TSAA_1"/>
    <property type="match status" value="1"/>
</dbReference>
<keyword evidence="1" id="KW-0949">S-adenosyl-L-methionine</keyword>
<dbReference type="Pfam" id="PF01980">
    <property type="entry name" value="TrmO_N"/>
    <property type="match status" value="1"/>
</dbReference>
<dbReference type="Proteomes" id="UP000010824">
    <property type="component" value="Chromosome"/>
</dbReference>
<evidence type="ECO:0000313" key="5">
    <source>
        <dbReference type="Proteomes" id="UP000010824"/>
    </source>
</evidence>
<keyword evidence="5" id="KW-1185">Reference proteome</keyword>
<reference evidence="5" key="1">
    <citation type="submission" date="2011-12" db="EMBL/GenBank/DDBJ databases">
        <title>Complete sequence of Methanoregula formicicum SMSP.</title>
        <authorList>
            <person name="Lucas S."/>
            <person name="Han J."/>
            <person name="Lapidus A."/>
            <person name="Cheng J.-F."/>
            <person name="Goodwin L."/>
            <person name="Pitluck S."/>
            <person name="Peters L."/>
            <person name="Ovchinnikova G."/>
            <person name="Teshima H."/>
            <person name="Detter J.C."/>
            <person name="Han C."/>
            <person name="Tapia R."/>
            <person name="Land M."/>
            <person name="Hauser L."/>
            <person name="Kyrpides N."/>
            <person name="Ivanova N."/>
            <person name="Pagani I."/>
            <person name="Imachi H."/>
            <person name="Tamaki H."/>
            <person name="Sekiguchi Y."/>
            <person name="Kamagata Y."/>
            <person name="Cadillo-Quiroz H."/>
            <person name="Zinder S."/>
            <person name="Liu W.-T."/>
            <person name="Woyke T."/>
        </authorList>
    </citation>
    <scope>NUCLEOTIDE SEQUENCE [LARGE SCALE GENOMIC DNA]</scope>
    <source>
        <strain evidence="5">DSM 22288 / NBRC 105244 / SMSP</strain>
    </source>
</reference>
<proteinExistence type="inferred from homology"/>
<comment type="similarity">
    <text evidence="2">Belongs to the tRNA methyltransferase O family.</text>
</comment>
<dbReference type="AlphaFoldDB" id="L0HL64"/>
<organism evidence="4 5">
    <name type="scientific">Methanoregula formicica (strain DSM 22288 / NBRC 105244 / SMSP)</name>
    <dbReference type="NCBI Taxonomy" id="593750"/>
    <lineage>
        <taxon>Archaea</taxon>
        <taxon>Methanobacteriati</taxon>
        <taxon>Methanobacteriota</taxon>
        <taxon>Stenosarchaea group</taxon>
        <taxon>Methanomicrobia</taxon>
        <taxon>Methanomicrobiales</taxon>
        <taxon>Methanoregulaceae</taxon>
        <taxon>Methanoregula</taxon>
    </lineage>
</organism>
<dbReference type="EMBL" id="CP003167">
    <property type="protein sequence ID" value="AGB03799.1"/>
    <property type="molecule type" value="Genomic_DNA"/>
</dbReference>
<evidence type="ECO:0000259" key="3">
    <source>
        <dbReference type="PROSITE" id="PS51668"/>
    </source>
</evidence>
<dbReference type="eggNOG" id="arCOG00761">
    <property type="taxonomic scope" value="Archaea"/>
</dbReference>
<keyword evidence="4" id="KW-0808">Transferase</keyword>
<name>L0HL64_METFS</name>
<dbReference type="OrthoDB" id="40408at2157"/>
<dbReference type="PANTHER" id="PTHR12818">
    <property type="entry name" value="TRNA (ADENINE(37)-N6)-METHYLTRANSFERASE"/>
    <property type="match status" value="1"/>
</dbReference>
<dbReference type="STRING" id="593750.Metfor_2816"/>
<evidence type="ECO:0000313" key="4">
    <source>
        <dbReference type="EMBL" id="AGB03799.1"/>
    </source>
</evidence>
<sequence length="167" mass="18150">MQSPPDSAPSITLTPVGTIHSPFADIAGMPIQPNGARGTRGTVEVFPSFAGGLRDLDGFERIILIYAFHQCNGHQLVVRPFLDTTPRGVFATRSPKRPNAIGLSTVRLIEVKGGTLTVEDIDVLDGTPLLDIKPYVPAFDAYPGSRCGWFENVACNAETHRSDDRFR</sequence>
<dbReference type="InParanoid" id="L0HL64"/>
<dbReference type="InterPro" id="IPR036414">
    <property type="entry name" value="YaeB_N_sf"/>
</dbReference>
<dbReference type="InterPro" id="IPR023368">
    <property type="entry name" value="UPF0066_cons_site"/>
</dbReference>
<dbReference type="RefSeq" id="WP_015286761.1">
    <property type="nucleotide sequence ID" value="NC_019943.1"/>
</dbReference>
<dbReference type="InterPro" id="IPR040372">
    <property type="entry name" value="YaeB-like"/>
</dbReference>
<dbReference type="GO" id="GO:0032259">
    <property type="term" value="P:methylation"/>
    <property type="evidence" value="ECO:0007669"/>
    <property type="project" value="UniProtKB-KW"/>
</dbReference>
<dbReference type="InterPro" id="IPR023370">
    <property type="entry name" value="TrmO-like_N"/>
</dbReference>
<dbReference type="PROSITE" id="PS51668">
    <property type="entry name" value="TSAA_2"/>
    <property type="match status" value="1"/>
</dbReference>
<dbReference type="GO" id="GO:0008168">
    <property type="term" value="F:methyltransferase activity"/>
    <property type="evidence" value="ECO:0007669"/>
    <property type="project" value="UniProtKB-KW"/>
</dbReference>
<dbReference type="GeneID" id="14308599"/>
<dbReference type="NCBIfam" id="TIGR00104">
    <property type="entry name" value="tRNA_TsaA"/>
    <property type="match status" value="1"/>
</dbReference>
<dbReference type="Gene3D" id="2.40.30.70">
    <property type="entry name" value="YaeB-like"/>
    <property type="match status" value="1"/>
</dbReference>
<feature type="domain" description="TsaA-like" evidence="3">
    <location>
        <begin position="13"/>
        <end position="144"/>
    </location>
</feature>
<evidence type="ECO:0000256" key="1">
    <source>
        <dbReference type="ARBA" id="ARBA00022691"/>
    </source>
</evidence>
<accession>L0HL64</accession>
<protein>
    <submittedName>
        <fullName evidence="4">Putative methyltransferase, YaeB/AF_0241 family</fullName>
    </submittedName>
</protein>
<dbReference type="KEGG" id="mfo:Metfor_2816"/>